<feature type="region of interest" description="Disordered" evidence="1">
    <location>
        <begin position="102"/>
        <end position="188"/>
    </location>
</feature>
<keyword evidence="3" id="KW-1185">Reference proteome</keyword>
<dbReference type="InParanoid" id="G0MGX1"/>
<dbReference type="FunCoup" id="G0MGX1">
    <property type="interactions" value="1081"/>
</dbReference>
<feature type="region of interest" description="Disordered" evidence="1">
    <location>
        <begin position="41"/>
        <end position="82"/>
    </location>
</feature>
<feature type="compositionally biased region" description="Basic and acidic residues" evidence="1">
    <location>
        <begin position="174"/>
        <end position="188"/>
    </location>
</feature>
<dbReference type="EMBL" id="GL379794">
    <property type="protein sequence ID" value="EGT58047.1"/>
    <property type="molecule type" value="Genomic_DNA"/>
</dbReference>
<organism evidence="3">
    <name type="scientific">Caenorhabditis brenneri</name>
    <name type="common">Nematode worm</name>
    <dbReference type="NCBI Taxonomy" id="135651"/>
    <lineage>
        <taxon>Eukaryota</taxon>
        <taxon>Metazoa</taxon>
        <taxon>Ecdysozoa</taxon>
        <taxon>Nematoda</taxon>
        <taxon>Chromadorea</taxon>
        <taxon>Rhabditida</taxon>
        <taxon>Rhabditina</taxon>
        <taxon>Rhabditomorpha</taxon>
        <taxon>Rhabditoidea</taxon>
        <taxon>Rhabditidae</taxon>
        <taxon>Peloderinae</taxon>
        <taxon>Caenorhabditis</taxon>
    </lineage>
</organism>
<evidence type="ECO:0000313" key="3">
    <source>
        <dbReference type="Proteomes" id="UP000008068"/>
    </source>
</evidence>
<dbReference type="HOGENOM" id="CLU_1511952_0_0_1"/>
<proteinExistence type="predicted"/>
<feature type="compositionally biased region" description="Polar residues" evidence="1">
    <location>
        <begin position="69"/>
        <end position="80"/>
    </location>
</feature>
<dbReference type="OrthoDB" id="10266480at2759"/>
<protein>
    <submittedName>
        <fullName evidence="2">Uncharacterized protein</fullName>
    </submittedName>
</protein>
<accession>G0MGX1</accession>
<dbReference type="STRING" id="135651.G0MGX1"/>
<dbReference type="AlphaFoldDB" id="G0MGX1"/>
<dbReference type="eggNOG" id="ENOG502TIA3">
    <property type="taxonomic scope" value="Eukaryota"/>
</dbReference>
<feature type="compositionally biased region" description="Polar residues" evidence="1">
    <location>
        <begin position="133"/>
        <end position="152"/>
    </location>
</feature>
<evidence type="ECO:0000313" key="2">
    <source>
        <dbReference type="EMBL" id="EGT58047.1"/>
    </source>
</evidence>
<gene>
    <name evidence="2" type="ORF">CAEBREN_04073</name>
</gene>
<evidence type="ECO:0000256" key="1">
    <source>
        <dbReference type="SAM" id="MobiDB-lite"/>
    </source>
</evidence>
<feature type="compositionally biased region" description="Basic residues" evidence="1">
    <location>
        <begin position="164"/>
        <end position="173"/>
    </location>
</feature>
<reference evidence="3" key="1">
    <citation type="submission" date="2011-07" db="EMBL/GenBank/DDBJ databases">
        <authorList>
            <consortium name="Caenorhabditis brenneri Sequencing and Analysis Consortium"/>
            <person name="Wilson R.K."/>
        </authorList>
    </citation>
    <scope>NUCLEOTIDE SEQUENCE [LARGE SCALE GENOMIC DNA]</scope>
    <source>
        <strain evidence="3">PB2801</strain>
    </source>
</reference>
<name>G0MGX1_CAEBE</name>
<sequence length="188" mass="21251">MSTRPTTNLERLMASVNFKEDEVVLTPEPLMAKGLKPYFNFNQIPAPTTGETTDSGEESKKEDEDEFFTASQGSSYSSSLEDVPLTPELLTSGVQVETLAGTRNMWNGRHEPRQKRLVKRSSSVRQPVKKIMHTSSLPTPSDSVFKYDSNSDGLDDYQGESERNKKRKMKKRSNGNEKRQENGKEKKN</sequence>
<dbReference type="Proteomes" id="UP000008068">
    <property type="component" value="Unassembled WGS sequence"/>
</dbReference>
<dbReference type="OMA" id="PRTIWNT"/>